<feature type="transmembrane region" description="Helical" evidence="7">
    <location>
        <begin position="103"/>
        <end position="123"/>
    </location>
</feature>
<keyword evidence="4 7" id="KW-0812">Transmembrane</keyword>
<comment type="caution">
    <text evidence="9">The sequence shown here is derived from an EMBL/GenBank/DDBJ whole genome shotgun (WGS) entry which is preliminary data.</text>
</comment>
<dbReference type="GO" id="GO:0005886">
    <property type="term" value="C:plasma membrane"/>
    <property type="evidence" value="ECO:0007669"/>
    <property type="project" value="UniProtKB-SubCell"/>
</dbReference>
<dbReference type="PANTHER" id="PTHR43005">
    <property type="entry name" value="BLR7065 PROTEIN"/>
    <property type="match status" value="1"/>
</dbReference>
<keyword evidence="3" id="KW-1003">Cell membrane</keyword>
<gene>
    <name evidence="9" type="primary">sugA_9</name>
    <name evidence="9" type="ORF">SDC9_112514</name>
</gene>
<name>A0A645BJV2_9ZZZZ</name>
<evidence type="ECO:0000256" key="4">
    <source>
        <dbReference type="ARBA" id="ARBA00022692"/>
    </source>
</evidence>
<evidence type="ECO:0000256" key="7">
    <source>
        <dbReference type="SAM" id="Phobius"/>
    </source>
</evidence>
<comment type="subcellular location">
    <subcellularLocation>
        <location evidence="1">Cell membrane</location>
        <topology evidence="1">Multi-pass membrane protein</topology>
    </subcellularLocation>
</comment>
<dbReference type="AlphaFoldDB" id="A0A645BJV2"/>
<dbReference type="Pfam" id="PF00528">
    <property type="entry name" value="BPD_transp_1"/>
    <property type="match status" value="1"/>
</dbReference>
<evidence type="ECO:0000313" key="9">
    <source>
        <dbReference type="EMBL" id="MPM65617.1"/>
    </source>
</evidence>
<feature type="transmembrane region" description="Helical" evidence="7">
    <location>
        <begin position="203"/>
        <end position="224"/>
    </location>
</feature>
<proteinExistence type="predicted"/>
<evidence type="ECO:0000259" key="8">
    <source>
        <dbReference type="PROSITE" id="PS50928"/>
    </source>
</evidence>
<sequence length="299" mass="33343">MKTLSRKQFGYLCLTPTILIFAIFGVYPVLRTILISMFRFRLQTGPTKTFIGLENYIRMFSDTRFFGALLFTLGFTILTVGCEVVLGLLFAQMMNLPIKGQGVLRVVVLIPWAIPTMVSGFMWKFMVHDQYGVFNQILMSTGLLDSFIPWLSQDGTARFILILSDIWKTAPYVSLLILAGLQTIPASLMEAAEIDGANALKRYFLITLPLLKPVLATAILFRIISSFKVFTVIVALTNGGPGYATESLTMYTMRTYFDAGNYGYGSALATFTLLLTCVIALFFTDVIKNKIDAGRRGTR</sequence>
<evidence type="ECO:0000256" key="1">
    <source>
        <dbReference type="ARBA" id="ARBA00004651"/>
    </source>
</evidence>
<evidence type="ECO:0000256" key="5">
    <source>
        <dbReference type="ARBA" id="ARBA00022989"/>
    </source>
</evidence>
<keyword evidence="2" id="KW-0813">Transport</keyword>
<dbReference type="GO" id="GO:0055085">
    <property type="term" value="P:transmembrane transport"/>
    <property type="evidence" value="ECO:0007669"/>
    <property type="project" value="InterPro"/>
</dbReference>
<dbReference type="EMBL" id="VSSQ01020612">
    <property type="protein sequence ID" value="MPM65617.1"/>
    <property type="molecule type" value="Genomic_DNA"/>
</dbReference>
<keyword evidence="5 7" id="KW-1133">Transmembrane helix</keyword>
<dbReference type="PROSITE" id="PS50928">
    <property type="entry name" value="ABC_TM1"/>
    <property type="match status" value="1"/>
</dbReference>
<dbReference type="SUPFAM" id="SSF161098">
    <property type="entry name" value="MetI-like"/>
    <property type="match status" value="1"/>
</dbReference>
<feature type="transmembrane region" description="Helical" evidence="7">
    <location>
        <begin position="65"/>
        <end position="91"/>
    </location>
</feature>
<protein>
    <submittedName>
        <fullName evidence="9">Trehalose transport system permease protein SugA</fullName>
    </submittedName>
</protein>
<evidence type="ECO:0000256" key="6">
    <source>
        <dbReference type="ARBA" id="ARBA00023136"/>
    </source>
</evidence>
<dbReference type="Gene3D" id="1.10.3720.10">
    <property type="entry name" value="MetI-like"/>
    <property type="match status" value="1"/>
</dbReference>
<feature type="transmembrane region" description="Helical" evidence="7">
    <location>
        <begin position="262"/>
        <end position="287"/>
    </location>
</feature>
<feature type="transmembrane region" description="Helical" evidence="7">
    <location>
        <begin position="9"/>
        <end position="30"/>
    </location>
</feature>
<evidence type="ECO:0000256" key="2">
    <source>
        <dbReference type="ARBA" id="ARBA00022448"/>
    </source>
</evidence>
<dbReference type="CDD" id="cd06261">
    <property type="entry name" value="TM_PBP2"/>
    <property type="match status" value="1"/>
</dbReference>
<dbReference type="PANTHER" id="PTHR43005:SF1">
    <property type="entry name" value="SPERMIDINE_PUTRESCINE TRANSPORT SYSTEM PERMEASE PROTEIN"/>
    <property type="match status" value="1"/>
</dbReference>
<keyword evidence="6 7" id="KW-0472">Membrane</keyword>
<feature type="domain" description="ABC transmembrane type-1" evidence="8">
    <location>
        <begin position="69"/>
        <end position="283"/>
    </location>
</feature>
<evidence type="ECO:0000256" key="3">
    <source>
        <dbReference type="ARBA" id="ARBA00022475"/>
    </source>
</evidence>
<reference evidence="9" key="1">
    <citation type="submission" date="2019-08" db="EMBL/GenBank/DDBJ databases">
        <authorList>
            <person name="Kucharzyk K."/>
            <person name="Murdoch R.W."/>
            <person name="Higgins S."/>
            <person name="Loffler F."/>
        </authorList>
    </citation>
    <scope>NUCLEOTIDE SEQUENCE</scope>
</reference>
<organism evidence="9">
    <name type="scientific">bioreactor metagenome</name>
    <dbReference type="NCBI Taxonomy" id="1076179"/>
    <lineage>
        <taxon>unclassified sequences</taxon>
        <taxon>metagenomes</taxon>
        <taxon>ecological metagenomes</taxon>
    </lineage>
</organism>
<dbReference type="InterPro" id="IPR035906">
    <property type="entry name" value="MetI-like_sf"/>
</dbReference>
<accession>A0A645BJV2</accession>
<dbReference type="InterPro" id="IPR000515">
    <property type="entry name" value="MetI-like"/>
</dbReference>